<evidence type="ECO:0000313" key="1">
    <source>
        <dbReference type="EMBL" id="KAK7361109.1"/>
    </source>
</evidence>
<evidence type="ECO:0000313" key="2">
    <source>
        <dbReference type="Proteomes" id="UP001367508"/>
    </source>
</evidence>
<proteinExistence type="predicted"/>
<reference evidence="1 2" key="1">
    <citation type="submission" date="2024-01" db="EMBL/GenBank/DDBJ databases">
        <title>The genomes of 5 underutilized Papilionoideae crops provide insights into root nodulation and disease resistanc.</title>
        <authorList>
            <person name="Jiang F."/>
        </authorList>
    </citation>
    <scope>NUCLEOTIDE SEQUENCE [LARGE SCALE GENOMIC DNA]</scope>
    <source>
        <strain evidence="1">LVBAO_FW01</strain>
        <tissue evidence="1">Leaves</tissue>
    </source>
</reference>
<accession>A0AAN9MUC0</accession>
<keyword evidence="2" id="KW-1185">Reference proteome</keyword>
<name>A0AAN9MUC0_CANGL</name>
<comment type="caution">
    <text evidence="1">The sequence shown here is derived from an EMBL/GenBank/DDBJ whole genome shotgun (WGS) entry which is preliminary data.</text>
</comment>
<sequence>MQESFGAEFKKFCDWVAEQRLKMTFFHRRCAVATDAGGVQEKVQRIFTSKPMTITEAVSLSTRRDDQNGDIRTFY</sequence>
<protein>
    <submittedName>
        <fullName evidence="1">Uncharacterized protein</fullName>
    </submittedName>
</protein>
<dbReference type="AlphaFoldDB" id="A0AAN9MUC0"/>
<gene>
    <name evidence="1" type="ORF">VNO77_03145</name>
</gene>
<organism evidence="1 2">
    <name type="scientific">Canavalia gladiata</name>
    <name type="common">Sword bean</name>
    <name type="synonym">Dolichos gladiatus</name>
    <dbReference type="NCBI Taxonomy" id="3824"/>
    <lineage>
        <taxon>Eukaryota</taxon>
        <taxon>Viridiplantae</taxon>
        <taxon>Streptophyta</taxon>
        <taxon>Embryophyta</taxon>
        <taxon>Tracheophyta</taxon>
        <taxon>Spermatophyta</taxon>
        <taxon>Magnoliopsida</taxon>
        <taxon>eudicotyledons</taxon>
        <taxon>Gunneridae</taxon>
        <taxon>Pentapetalae</taxon>
        <taxon>rosids</taxon>
        <taxon>fabids</taxon>
        <taxon>Fabales</taxon>
        <taxon>Fabaceae</taxon>
        <taxon>Papilionoideae</taxon>
        <taxon>50 kb inversion clade</taxon>
        <taxon>NPAAA clade</taxon>
        <taxon>indigoferoid/millettioid clade</taxon>
        <taxon>Phaseoleae</taxon>
        <taxon>Canavalia</taxon>
    </lineage>
</organism>
<dbReference type="EMBL" id="JAYMYQ010000001">
    <property type="protein sequence ID" value="KAK7361109.1"/>
    <property type="molecule type" value="Genomic_DNA"/>
</dbReference>
<dbReference type="Proteomes" id="UP001367508">
    <property type="component" value="Unassembled WGS sequence"/>
</dbReference>